<dbReference type="Proteomes" id="UP001558713">
    <property type="component" value="Unassembled WGS sequence"/>
</dbReference>
<evidence type="ECO:0000259" key="1">
    <source>
        <dbReference type="Pfam" id="PF13456"/>
    </source>
</evidence>
<dbReference type="InterPro" id="IPR002156">
    <property type="entry name" value="RNaseH_domain"/>
</dbReference>
<evidence type="ECO:0000313" key="3">
    <source>
        <dbReference type="Proteomes" id="UP001558713"/>
    </source>
</evidence>
<dbReference type="Pfam" id="PF13456">
    <property type="entry name" value="RVT_3"/>
    <property type="match status" value="1"/>
</dbReference>
<comment type="caution">
    <text evidence="2">The sequence shown here is derived from an EMBL/GenBank/DDBJ whole genome shotgun (WGS) entry which is preliminary data.</text>
</comment>
<feature type="domain" description="RNase H type-1" evidence="1">
    <location>
        <begin position="12"/>
        <end position="105"/>
    </location>
</feature>
<evidence type="ECO:0000313" key="2">
    <source>
        <dbReference type="EMBL" id="KAL1207416.1"/>
    </source>
</evidence>
<keyword evidence="3" id="KW-1185">Reference proteome</keyword>
<protein>
    <recommendedName>
        <fullName evidence="1">RNase H type-1 domain-containing protein</fullName>
    </recommendedName>
</protein>
<dbReference type="AlphaFoldDB" id="A0ABD1AKY2"/>
<reference evidence="2 3" key="1">
    <citation type="submission" date="2024-04" db="EMBL/GenBank/DDBJ databases">
        <title>Genome assembly C_amara_ONT_v2.</title>
        <authorList>
            <person name="Yant L."/>
            <person name="Moore C."/>
            <person name="Slenker M."/>
        </authorList>
    </citation>
    <scope>NUCLEOTIDE SEQUENCE [LARGE SCALE GENOMIC DNA]</scope>
    <source>
        <tissue evidence="2">Leaf</tissue>
    </source>
</reference>
<sequence>MQHWRSMIQILGAAWVLRDESGQVRLHSRRAFSRIETKDEANLCATRWAVGCMRDHHINQIIFAAEVAELVGVINRPKTWSSYAFHRADLLVSLQNIRDWKFTLETHSSNRGVSLIAQSVVTCNHLLSYVAFGASFWLIDFFDNERPLASGA</sequence>
<name>A0ABD1AKY2_CARAN</name>
<accession>A0ABD1AKY2</accession>
<gene>
    <name evidence="2" type="ORF">V5N11_007010</name>
</gene>
<proteinExistence type="predicted"/>
<dbReference type="EMBL" id="JBANAX010000476">
    <property type="protein sequence ID" value="KAL1207416.1"/>
    <property type="molecule type" value="Genomic_DNA"/>
</dbReference>
<organism evidence="2 3">
    <name type="scientific">Cardamine amara subsp. amara</name>
    <dbReference type="NCBI Taxonomy" id="228776"/>
    <lineage>
        <taxon>Eukaryota</taxon>
        <taxon>Viridiplantae</taxon>
        <taxon>Streptophyta</taxon>
        <taxon>Embryophyta</taxon>
        <taxon>Tracheophyta</taxon>
        <taxon>Spermatophyta</taxon>
        <taxon>Magnoliopsida</taxon>
        <taxon>eudicotyledons</taxon>
        <taxon>Gunneridae</taxon>
        <taxon>Pentapetalae</taxon>
        <taxon>rosids</taxon>
        <taxon>malvids</taxon>
        <taxon>Brassicales</taxon>
        <taxon>Brassicaceae</taxon>
        <taxon>Cardamineae</taxon>
        <taxon>Cardamine</taxon>
    </lineage>
</organism>